<dbReference type="PANTHER" id="PTHR14586">
    <property type="entry name" value="THIAMINE-TRIPHOSPHATASE"/>
    <property type="match status" value="1"/>
</dbReference>
<evidence type="ECO:0000313" key="2">
    <source>
        <dbReference type="EMBL" id="KAI7797668.1"/>
    </source>
</evidence>
<keyword evidence="3" id="KW-1185">Reference proteome</keyword>
<gene>
    <name evidence="2" type="ORF">IRJ41_019552</name>
</gene>
<evidence type="ECO:0000313" key="3">
    <source>
        <dbReference type="Proteomes" id="UP001059041"/>
    </source>
</evidence>
<comment type="caution">
    <text evidence="2">The sequence shown here is derived from an EMBL/GenBank/DDBJ whole genome shotgun (WGS) entry which is preliminary data.</text>
</comment>
<feature type="compositionally biased region" description="Basic and acidic residues" evidence="1">
    <location>
        <begin position="83"/>
        <end position="93"/>
    </location>
</feature>
<name>A0A9W7TFE7_TRIRA</name>
<dbReference type="GO" id="GO:0000287">
    <property type="term" value="F:magnesium ion binding"/>
    <property type="evidence" value="ECO:0007669"/>
    <property type="project" value="TreeGrafter"/>
</dbReference>
<dbReference type="GO" id="GO:0050333">
    <property type="term" value="F:thiamine triphosphate phosphatase activity"/>
    <property type="evidence" value="ECO:0007669"/>
    <property type="project" value="InterPro"/>
</dbReference>
<reference evidence="2" key="1">
    <citation type="submission" date="2021-02" db="EMBL/GenBank/DDBJ databases">
        <title>Comparative genomics reveals that relaxation of natural selection precedes convergent phenotypic evolution of cavefish.</title>
        <authorList>
            <person name="Peng Z."/>
        </authorList>
    </citation>
    <scope>NUCLEOTIDE SEQUENCE</scope>
    <source>
        <tissue evidence="2">Muscle</tissue>
    </source>
</reference>
<sequence>MANTDKSSTMRVPVKMEYELGELTEERLREMGARCVGETLDIEYYYDTESFQLASTQTWLNQHEGQWGLILAQKQDINPSVSEETKMSEEEQKSNMADSSSQKREQPGFHPEKRNTADSENLTSKSKVQSTSSDDISVGSAYTELNDPCSIMMHITKCLQLPLTHAEVQDMTMKNFLRTAQIKIYDSWMGSRSVKYSLPGGFMLALDRNYRTPTVASSVFLSMDADVLNISTDLERMDRLHKDLGLKPKASLHS</sequence>
<proteinExistence type="predicted"/>
<accession>A0A9W7TFE7</accession>
<dbReference type="InterPro" id="IPR033469">
    <property type="entry name" value="CYTH-like_dom_sf"/>
</dbReference>
<dbReference type="Gene3D" id="2.40.320.10">
    <property type="entry name" value="Hypothetical Protein Pfu-838710-001"/>
    <property type="match status" value="1"/>
</dbReference>
<dbReference type="EMBL" id="JAFHDT010000017">
    <property type="protein sequence ID" value="KAI7797668.1"/>
    <property type="molecule type" value="Genomic_DNA"/>
</dbReference>
<dbReference type="AlphaFoldDB" id="A0A9W7TFE7"/>
<protein>
    <submittedName>
        <fullName evidence="2">Uncharacterized protein</fullName>
    </submittedName>
</protein>
<organism evidence="2 3">
    <name type="scientific">Triplophysa rosa</name>
    <name type="common">Cave loach</name>
    <dbReference type="NCBI Taxonomy" id="992332"/>
    <lineage>
        <taxon>Eukaryota</taxon>
        <taxon>Metazoa</taxon>
        <taxon>Chordata</taxon>
        <taxon>Craniata</taxon>
        <taxon>Vertebrata</taxon>
        <taxon>Euteleostomi</taxon>
        <taxon>Actinopterygii</taxon>
        <taxon>Neopterygii</taxon>
        <taxon>Teleostei</taxon>
        <taxon>Ostariophysi</taxon>
        <taxon>Cypriniformes</taxon>
        <taxon>Nemacheilidae</taxon>
        <taxon>Triplophysa</taxon>
    </lineage>
</organism>
<dbReference type="SUPFAM" id="SSF55154">
    <property type="entry name" value="CYTH-like phosphatases"/>
    <property type="match status" value="1"/>
</dbReference>
<feature type="compositionally biased region" description="Basic and acidic residues" evidence="1">
    <location>
        <begin position="101"/>
        <end position="117"/>
    </location>
</feature>
<feature type="region of interest" description="Disordered" evidence="1">
    <location>
        <begin position="78"/>
        <end position="133"/>
    </location>
</feature>
<feature type="compositionally biased region" description="Polar residues" evidence="1">
    <location>
        <begin position="118"/>
        <end position="133"/>
    </location>
</feature>
<dbReference type="PANTHER" id="PTHR14586:SF1">
    <property type="entry name" value="THIAMINE-TRIPHOSPHATASE"/>
    <property type="match status" value="1"/>
</dbReference>
<dbReference type="GO" id="GO:0042357">
    <property type="term" value="P:thiamine diphosphate metabolic process"/>
    <property type="evidence" value="ECO:0007669"/>
    <property type="project" value="TreeGrafter"/>
</dbReference>
<dbReference type="InterPro" id="IPR039582">
    <property type="entry name" value="THTPA"/>
</dbReference>
<evidence type="ECO:0000256" key="1">
    <source>
        <dbReference type="SAM" id="MobiDB-lite"/>
    </source>
</evidence>
<dbReference type="Proteomes" id="UP001059041">
    <property type="component" value="Linkage Group LG17"/>
</dbReference>